<dbReference type="InterPro" id="IPR018490">
    <property type="entry name" value="cNMP-bd_dom_sf"/>
</dbReference>
<dbReference type="Gene3D" id="1.10.10.10">
    <property type="entry name" value="Winged helix-like DNA-binding domain superfamily/Winged helix DNA-binding domain"/>
    <property type="match status" value="1"/>
</dbReference>
<reference evidence="5" key="1">
    <citation type="submission" date="2022-06" db="EMBL/GenBank/DDBJ databases">
        <title>Alkalimarinus sp. nov., isolated from gut of a Alitta virens.</title>
        <authorList>
            <person name="Yang A.I."/>
            <person name="Shin N.-R."/>
        </authorList>
    </citation>
    <scope>NUCLEOTIDE SEQUENCE</scope>
    <source>
        <strain evidence="5">A2M4</strain>
    </source>
</reference>
<evidence type="ECO:0000313" key="6">
    <source>
        <dbReference type="Proteomes" id="UP001163739"/>
    </source>
</evidence>
<name>A0ABY6N4R6_9ALTE</name>
<dbReference type="SUPFAM" id="SSF46785">
    <property type="entry name" value="Winged helix' DNA-binding domain"/>
    <property type="match status" value="1"/>
</dbReference>
<organism evidence="5 6">
    <name type="scientific">Alkalimarinus alittae</name>
    <dbReference type="NCBI Taxonomy" id="2961619"/>
    <lineage>
        <taxon>Bacteria</taxon>
        <taxon>Pseudomonadati</taxon>
        <taxon>Pseudomonadota</taxon>
        <taxon>Gammaproteobacteria</taxon>
        <taxon>Alteromonadales</taxon>
        <taxon>Alteromonadaceae</taxon>
        <taxon>Alkalimarinus</taxon>
    </lineage>
</organism>
<proteinExistence type="predicted"/>
<evidence type="ECO:0000256" key="2">
    <source>
        <dbReference type="ARBA" id="ARBA00023125"/>
    </source>
</evidence>
<dbReference type="InterPro" id="IPR014710">
    <property type="entry name" value="RmlC-like_jellyroll"/>
</dbReference>
<dbReference type="SUPFAM" id="SSF51206">
    <property type="entry name" value="cAMP-binding domain-like"/>
    <property type="match status" value="1"/>
</dbReference>
<dbReference type="PRINTS" id="PR00034">
    <property type="entry name" value="HTHCRP"/>
</dbReference>
<dbReference type="Pfam" id="PF00027">
    <property type="entry name" value="cNMP_binding"/>
    <property type="match status" value="1"/>
</dbReference>
<dbReference type="InterPro" id="IPR012318">
    <property type="entry name" value="HTH_CRP"/>
</dbReference>
<dbReference type="InterPro" id="IPR036388">
    <property type="entry name" value="WH-like_DNA-bd_sf"/>
</dbReference>
<accession>A0ABY6N4R6</accession>
<keyword evidence="6" id="KW-1185">Reference proteome</keyword>
<keyword evidence="3" id="KW-0804">Transcription</keyword>
<gene>
    <name evidence="5" type="ORF">NKI27_04220</name>
</gene>
<dbReference type="CDD" id="cd00092">
    <property type="entry name" value="HTH_CRP"/>
    <property type="match status" value="1"/>
</dbReference>
<dbReference type="Pfam" id="PF13545">
    <property type="entry name" value="HTH_Crp_2"/>
    <property type="match status" value="1"/>
</dbReference>
<dbReference type="SMART" id="SM00419">
    <property type="entry name" value="HTH_CRP"/>
    <property type="match status" value="1"/>
</dbReference>
<evidence type="ECO:0000256" key="1">
    <source>
        <dbReference type="ARBA" id="ARBA00023015"/>
    </source>
</evidence>
<dbReference type="RefSeq" id="WP_265048445.1">
    <property type="nucleotide sequence ID" value="NZ_CP100390.1"/>
</dbReference>
<dbReference type="EMBL" id="CP100390">
    <property type="protein sequence ID" value="UZE96964.1"/>
    <property type="molecule type" value="Genomic_DNA"/>
</dbReference>
<protein>
    <submittedName>
        <fullName evidence="5">Crp/Fnr family transcriptional regulator</fullName>
    </submittedName>
</protein>
<evidence type="ECO:0000259" key="4">
    <source>
        <dbReference type="PROSITE" id="PS51063"/>
    </source>
</evidence>
<dbReference type="Gene3D" id="2.60.120.10">
    <property type="entry name" value="Jelly Rolls"/>
    <property type="match status" value="1"/>
</dbReference>
<evidence type="ECO:0000313" key="5">
    <source>
        <dbReference type="EMBL" id="UZE96964.1"/>
    </source>
</evidence>
<dbReference type="Proteomes" id="UP001163739">
    <property type="component" value="Chromosome"/>
</dbReference>
<dbReference type="PROSITE" id="PS51063">
    <property type="entry name" value="HTH_CRP_2"/>
    <property type="match status" value="1"/>
</dbReference>
<sequence>MLDLICPYDTGISLKINSARTQSIDSIAWPHPLSKELKQSLHQNGSFKVFQKGESITELMDHPGAICIVVSGVLKTQVSDINGRVMILGFYLQGDLLGFDGPAMRKSTYEAVALCTTYLFILPMDKYWQLPESPLSLAKCHASLMGQALLEANRRTALIGNLDSDQKLAYFLLNIAARMHHQNYARDHFNLPMSRIEISHYLFVTAETISRTLTRFQESGFLTVKRSDIQIIESQSLLALLHKRNTETTLASDYCYYEDCHYNAV</sequence>
<keyword evidence="2" id="KW-0238">DNA-binding</keyword>
<feature type="domain" description="HTH crp-type" evidence="4">
    <location>
        <begin position="162"/>
        <end position="235"/>
    </location>
</feature>
<keyword evidence="1" id="KW-0805">Transcription regulation</keyword>
<dbReference type="CDD" id="cd00038">
    <property type="entry name" value="CAP_ED"/>
    <property type="match status" value="1"/>
</dbReference>
<dbReference type="InterPro" id="IPR000595">
    <property type="entry name" value="cNMP-bd_dom"/>
</dbReference>
<evidence type="ECO:0000256" key="3">
    <source>
        <dbReference type="ARBA" id="ARBA00023163"/>
    </source>
</evidence>
<dbReference type="InterPro" id="IPR036390">
    <property type="entry name" value="WH_DNA-bd_sf"/>
</dbReference>